<keyword evidence="3" id="KW-1185">Reference proteome</keyword>
<sequence>MSAASAQLSGSFLSLKISIINAIAELGLRAEAAERDGDEMQRAALSHESVRLAMEATTLRRAELAAKNTELNDLLDEMKSIAAEAKKASACIDRTADTFTHVEELITLIGRTAFRCS</sequence>
<organism evidence="2 3">
    <name type="scientific">Pontivivens marinum</name>
    <dbReference type="NCBI Taxonomy" id="1690039"/>
    <lineage>
        <taxon>Bacteria</taxon>
        <taxon>Pseudomonadati</taxon>
        <taxon>Pseudomonadota</taxon>
        <taxon>Alphaproteobacteria</taxon>
        <taxon>Rhodobacterales</taxon>
        <taxon>Paracoccaceae</taxon>
        <taxon>Pontivivens</taxon>
    </lineage>
</organism>
<name>A0A2C9CU42_9RHOB</name>
<dbReference type="RefSeq" id="WP_097929451.1">
    <property type="nucleotide sequence ID" value="NZ_OCTN01000002.1"/>
</dbReference>
<protein>
    <submittedName>
        <fullName evidence="2">Uncharacterized protein</fullName>
    </submittedName>
</protein>
<evidence type="ECO:0000313" key="3">
    <source>
        <dbReference type="Proteomes" id="UP000220034"/>
    </source>
</evidence>
<keyword evidence="1" id="KW-0175">Coiled coil</keyword>
<proteinExistence type="predicted"/>
<accession>A0A2C9CU42</accession>
<gene>
    <name evidence="2" type="ORF">SAMN06273572_102588</name>
</gene>
<feature type="coiled-coil region" evidence="1">
    <location>
        <begin position="23"/>
        <end position="88"/>
    </location>
</feature>
<dbReference type="EMBL" id="OCTN01000002">
    <property type="protein sequence ID" value="SOH93909.1"/>
    <property type="molecule type" value="Genomic_DNA"/>
</dbReference>
<reference evidence="3" key="1">
    <citation type="submission" date="2017-09" db="EMBL/GenBank/DDBJ databases">
        <authorList>
            <person name="Varghese N."/>
            <person name="Submissions S."/>
        </authorList>
    </citation>
    <scope>NUCLEOTIDE SEQUENCE [LARGE SCALE GENOMIC DNA]</scope>
    <source>
        <strain evidence="3">C7</strain>
    </source>
</reference>
<dbReference type="AlphaFoldDB" id="A0A2C9CU42"/>
<dbReference type="Proteomes" id="UP000220034">
    <property type="component" value="Unassembled WGS sequence"/>
</dbReference>
<evidence type="ECO:0000256" key="1">
    <source>
        <dbReference type="SAM" id="Coils"/>
    </source>
</evidence>
<evidence type="ECO:0000313" key="2">
    <source>
        <dbReference type="EMBL" id="SOH93909.1"/>
    </source>
</evidence>